<organism evidence="2 3">
    <name type="scientific">Lasiosphaeria ovina</name>
    <dbReference type="NCBI Taxonomy" id="92902"/>
    <lineage>
        <taxon>Eukaryota</taxon>
        <taxon>Fungi</taxon>
        <taxon>Dikarya</taxon>
        <taxon>Ascomycota</taxon>
        <taxon>Pezizomycotina</taxon>
        <taxon>Sordariomycetes</taxon>
        <taxon>Sordariomycetidae</taxon>
        <taxon>Sordariales</taxon>
        <taxon>Lasiosphaeriaceae</taxon>
        <taxon>Lasiosphaeria</taxon>
    </lineage>
</organism>
<reference evidence="2" key="1">
    <citation type="journal article" date="2023" name="Mol. Phylogenet. Evol.">
        <title>Genome-scale phylogeny and comparative genomics of the fungal order Sordariales.</title>
        <authorList>
            <person name="Hensen N."/>
            <person name="Bonometti L."/>
            <person name="Westerberg I."/>
            <person name="Brannstrom I.O."/>
            <person name="Guillou S."/>
            <person name="Cros-Aarteil S."/>
            <person name="Calhoun S."/>
            <person name="Haridas S."/>
            <person name="Kuo A."/>
            <person name="Mondo S."/>
            <person name="Pangilinan J."/>
            <person name="Riley R."/>
            <person name="LaButti K."/>
            <person name="Andreopoulos B."/>
            <person name="Lipzen A."/>
            <person name="Chen C."/>
            <person name="Yan M."/>
            <person name="Daum C."/>
            <person name="Ng V."/>
            <person name="Clum A."/>
            <person name="Steindorff A."/>
            <person name="Ohm R.A."/>
            <person name="Martin F."/>
            <person name="Silar P."/>
            <person name="Natvig D.O."/>
            <person name="Lalanne C."/>
            <person name="Gautier V."/>
            <person name="Ament-Velasquez S.L."/>
            <person name="Kruys A."/>
            <person name="Hutchinson M.I."/>
            <person name="Powell A.J."/>
            <person name="Barry K."/>
            <person name="Miller A.N."/>
            <person name="Grigoriev I.V."/>
            <person name="Debuchy R."/>
            <person name="Gladieux P."/>
            <person name="Hiltunen Thoren M."/>
            <person name="Johannesson H."/>
        </authorList>
    </citation>
    <scope>NUCLEOTIDE SEQUENCE</scope>
    <source>
        <strain evidence="2">CBS 958.72</strain>
    </source>
</reference>
<dbReference type="Proteomes" id="UP001287356">
    <property type="component" value="Unassembled WGS sequence"/>
</dbReference>
<dbReference type="AlphaFoldDB" id="A0AAE0NN86"/>
<feature type="compositionally biased region" description="Polar residues" evidence="1">
    <location>
        <begin position="1"/>
        <end position="11"/>
    </location>
</feature>
<feature type="region of interest" description="Disordered" evidence="1">
    <location>
        <begin position="1"/>
        <end position="23"/>
    </location>
</feature>
<comment type="caution">
    <text evidence="2">The sequence shown here is derived from an EMBL/GenBank/DDBJ whole genome shotgun (WGS) entry which is preliminary data.</text>
</comment>
<name>A0AAE0NN86_9PEZI</name>
<evidence type="ECO:0000313" key="3">
    <source>
        <dbReference type="Proteomes" id="UP001287356"/>
    </source>
</evidence>
<evidence type="ECO:0000313" key="2">
    <source>
        <dbReference type="EMBL" id="KAK3384662.1"/>
    </source>
</evidence>
<proteinExistence type="predicted"/>
<keyword evidence="3" id="KW-1185">Reference proteome</keyword>
<dbReference type="EMBL" id="JAULSN010000001">
    <property type="protein sequence ID" value="KAK3384662.1"/>
    <property type="molecule type" value="Genomic_DNA"/>
</dbReference>
<reference evidence="2" key="2">
    <citation type="submission" date="2023-06" db="EMBL/GenBank/DDBJ databases">
        <authorList>
            <consortium name="Lawrence Berkeley National Laboratory"/>
            <person name="Haridas S."/>
            <person name="Hensen N."/>
            <person name="Bonometti L."/>
            <person name="Westerberg I."/>
            <person name="Brannstrom I.O."/>
            <person name="Guillou S."/>
            <person name="Cros-Aarteil S."/>
            <person name="Calhoun S."/>
            <person name="Kuo A."/>
            <person name="Mondo S."/>
            <person name="Pangilinan J."/>
            <person name="Riley R."/>
            <person name="Labutti K."/>
            <person name="Andreopoulos B."/>
            <person name="Lipzen A."/>
            <person name="Chen C."/>
            <person name="Yanf M."/>
            <person name="Daum C."/>
            <person name="Ng V."/>
            <person name="Clum A."/>
            <person name="Steindorff A."/>
            <person name="Ohm R."/>
            <person name="Martin F."/>
            <person name="Silar P."/>
            <person name="Natvig D."/>
            <person name="Lalanne C."/>
            <person name="Gautier V."/>
            <person name="Ament-Velasquez S.L."/>
            <person name="Kruys A."/>
            <person name="Hutchinson M.I."/>
            <person name="Powell A.J."/>
            <person name="Barry K."/>
            <person name="Miller A.N."/>
            <person name="Grigoriev I.V."/>
            <person name="Debuchy R."/>
            <person name="Gladieux P."/>
            <person name="Thoren M.H."/>
            <person name="Johannesson H."/>
        </authorList>
    </citation>
    <scope>NUCLEOTIDE SEQUENCE</scope>
    <source>
        <strain evidence="2">CBS 958.72</strain>
    </source>
</reference>
<gene>
    <name evidence="2" type="ORF">B0T24DRAFT_94519</name>
</gene>
<evidence type="ECO:0000256" key="1">
    <source>
        <dbReference type="SAM" id="MobiDB-lite"/>
    </source>
</evidence>
<protein>
    <submittedName>
        <fullName evidence="2">Uncharacterized protein</fullName>
    </submittedName>
</protein>
<sequence length="153" mass="16687">MQTRTNSSSRKMQWPCSKMTSRTSGKQDAIYPWPVALRCVEWPLSKSSREERRPEAFPAARRRVSALLRILLLTGCGKFCRDKRIFSTGCAGTLAAFFIYTGGEAAVCGLQSWNGVFGALAEKILGSGASPVQARILPNSGLPKWKSEGTGQS</sequence>
<accession>A0AAE0NN86</accession>